<keyword evidence="7" id="KW-1185">Reference proteome</keyword>
<dbReference type="InterPro" id="IPR000847">
    <property type="entry name" value="LysR_HTH_N"/>
</dbReference>
<dbReference type="InterPro" id="IPR036388">
    <property type="entry name" value="WH-like_DNA-bd_sf"/>
</dbReference>
<dbReference type="FunFam" id="1.10.10.10:FF:000001">
    <property type="entry name" value="LysR family transcriptional regulator"/>
    <property type="match status" value="1"/>
</dbReference>
<dbReference type="InterPro" id="IPR036390">
    <property type="entry name" value="WH_DNA-bd_sf"/>
</dbReference>
<dbReference type="Pfam" id="PF00126">
    <property type="entry name" value="HTH_1"/>
    <property type="match status" value="1"/>
</dbReference>
<evidence type="ECO:0000256" key="1">
    <source>
        <dbReference type="ARBA" id="ARBA00009437"/>
    </source>
</evidence>
<sequence length="295" mass="33223">MDAHSLKAFVSVAEDESFSVAAERLFLTQPAISKRIANLEQQLGCRLFDRIGRKVSLTEPGRLLLPRARSILLELEDTRRLLSNRDGRIDGKLSLATSHHISLHRLPPVLRSFHRRHAEVELDLRFLESEVAYDAVLSGEVELAVITLAPDPDPKICASTNWEDELCYCCAADHPLASMAAISLQDLTNHRAILPSHNTFTRALVEQRFAEQQLQLQLGISTNNLDTIRMMVSIGLGWSLLPETLLDPQLHRLALTDDQIRRPLGLIYHRDRTLSNAAEAFIKTLNQHSQNHRSS</sequence>
<evidence type="ECO:0000256" key="4">
    <source>
        <dbReference type="ARBA" id="ARBA00023163"/>
    </source>
</evidence>
<comment type="similarity">
    <text evidence="1">Belongs to the LysR transcriptional regulatory family.</text>
</comment>
<protein>
    <submittedName>
        <fullName evidence="6">LysR family transcriptional regulator</fullName>
    </submittedName>
</protein>
<dbReference type="GO" id="GO:0003677">
    <property type="term" value="F:DNA binding"/>
    <property type="evidence" value="ECO:0007669"/>
    <property type="project" value="UniProtKB-KW"/>
</dbReference>
<dbReference type="AlphaFoldDB" id="A0A369WTJ5"/>
<dbReference type="SUPFAM" id="SSF53850">
    <property type="entry name" value="Periplasmic binding protein-like II"/>
    <property type="match status" value="1"/>
</dbReference>
<evidence type="ECO:0000256" key="2">
    <source>
        <dbReference type="ARBA" id="ARBA00023015"/>
    </source>
</evidence>
<dbReference type="PROSITE" id="PS50931">
    <property type="entry name" value="HTH_LYSR"/>
    <property type="match status" value="1"/>
</dbReference>
<dbReference type="EMBL" id="QQOH01000001">
    <property type="protein sequence ID" value="RDE24463.1"/>
    <property type="molecule type" value="Genomic_DNA"/>
</dbReference>
<dbReference type="RefSeq" id="WP_114694050.1">
    <property type="nucleotide sequence ID" value="NZ_QQOH01000001.1"/>
</dbReference>
<reference evidence="6 7" key="1">
    <citation type="submission" date="2018-07" db="EMBL/GenBank/DDBJ databases">
        <title>Motiliproteus coralliicola sp. nov., a bacterium isolated from Coral.</title>
        <authorList>
            <person name="Wang G."/>
        </authorList>
    </citation>
    <scope>NUCLEOTIDE SEQUENCE [LARGE SCALE GENOMIC DNA]</scope>
    <source>
        <strain evidence="6 7">C34</strain>
    </source>
</reference>
<dbReference type="PANTHER" id="PTHR30419">
    <property type="entry name" value="HTH-TYPE TRANSCRIPTIONAL REGULATOR YBHD"/>
    <property type="match status" value="1"/>
</dbReference>
<evidence type="ECO:0000256" key="3">
    <source>
        <dbReference type="ARBA" id="ARBA00023125"/>
    </source>
</evidence>
<dbReference type="GO" id="GO:0003700">
    <property type="term" value="F:DNA-binding transcription factor activity"/>
    <property type="evidence" value="ECO:0007669"/>
    <property type="project" value="InterPro"/>
</dbReference>
<dbReference type="PANTHER" id="PTHR30419:SF8">
    <property type="entry name" value="NITROGEN ASSIMILATION TRANSCRIPTIONAL ACTIVATOR-RELATED"/>
    <property type="match status" value="1"/>
</dbReference>
<gene>
    <name evidence="6" type="ORF">DV711_02420</name>
</gene>
<dbReference type="InterPro" id="IPR005119">
    <property type="entry name" value="LysR_subst-bd"/>
</dbReference>
<proteinExistence type="inferred from homology"/>
<feature type="domain" description="HTH lysR-type" evidence="5">
    <location>
        <begin position="1"/>
        <end position="58"/>
    </location>
</feature>
<dbReference type="Gene3D" id="1.10.10.10">
    <property type="entry name" value="Winged helix-like DNA-binding domain superfamily/Winged helix DNA-binding domain"/>
    <property type="match status" value="1"/>
</dbReference>
<keyword evidence="3" id="KW-0238">DNA-binding</keyword>
<dbReference type="OrthoDB" id="9803735at2"/>
<dbReference type="PRINTS" id="PR00039">
    <property type="entry name" value="HTHLYSR"/>
</dbReference>
<accession>A0A369WTJ5</accession>
<comment type="caution">
    <text evidence="6">The sequence shown here is derived from an EMBL/GenBank/DDBJ whole genome shotgun (WGS) entry which is preliminary data.</text>
</comment>
<dbReference type="CDD" id="cd05466">
    <property type="entry name" value="PBP2_LTTR_substrate"/>
    <property type="match status" value="1"/>
</dbReference>
<keyword evidence="4" id="KW-0804">Transcription</keyword>
<keyword evidence="2" id="KW-0805">Transcription regulation</keyword>
<evidence type="ECO:0000313" key="7">
    <source>
        <dbReference type="Proteomes" id="UP000253769"/>
    </source>
</evidence>
<evidence type="ECO:0000259" key="5">
    <source>
        <dbReference type="PROSITE" id="PS50931"/>
    </source>
</evidence>
<dbReference type="SUPFAM" id="SSF46785">
    <property type="entry name" value="Winged helix' DNA-binding domain"/>
    <property type="match status" value="1"/>
</dbReference>
<organism evidence="6 7">
    <name type="scientific">Motiliproteus coralliicola</name>
    <dbReference type="NCBI Taxonomy" id="2283196"/>
    <lineage>
        <taxon>Bacteria</taxon>
        <taxon>Pseudomonadati</taxon>
        <taxon>Pseudomonadota</taxon>
        <taxon>Gammaproteobacteria</taxon>
        <taxon>Oceanospirillales</taxon>
        <taxon>Oceanospirillaceae</taxon>
        <taxon>Motiliproteus</taxon>
    </lineage>
</organism>
<dbReference type="InterPro" id="IPR050950">
    <property type="entry name" value="HTH-type_LysR_regulators"/>
</dbReference>
<dbReference type="GO" id="GO:0005829">
    <property type="term" value="C:cytosol"/>
    <property type="evidence" value="ECO:0007669"/>
    <property type="project" value="TreeGrafter"/>
</dbReference>
<evidence type="ECO:0000313" key="6">
    <source>
        <dbReference type="EMBL" id="RDE24463.1"/>
    </source>
</evidence>
<dbReference type="Gene3D" id="3.40.190.290">
    <property type="match status" value="1"/>
</dbReference>
<dbReference type="Proteomes" id="UP000253769">
    <property type="component" value="Unassembled WGS sequence"/>
</dbReference>
<name>A0A369WTJ5_9GAMM</name>
<dbReference type="Pfam" id="PF03466">
    <property type="entry name" value="LysR_substrate"/>
    <property type="match status" value="1"/>
</dbReference>